<feature type="non-terminal residue" evidence="1">
    <location>
        <position position="1"/>
    </location>
</feature>
<sequence length="137" mass="16014">TNEIITIDDEFNVKIFLDGKCLNNHNLIKKRILLADMVEREAKFEKNPERMLFEKLDFDKFITNSITMGELLIWDVNLNVIVKKICHSSNDITLFPCKNGFLVSKSNKDGEIKVWNAQNLSLKLSEEDLKRSRKRKN</sequence>
<evidence type="ECO:0000313" key="1">
    <source>
        <dbReference type="EMBL" id="RNA38278.1"/>
    </source>
</evidence>
<keyword evidence="2" id="KW-1185">Reference proteome</keyword>
<dbReference type="EMBL" id="REGN01000894">
    <property type="protein sequence ID" value="RNA38278.1"/>
    <property type="molecule type" value="Genomic_DNA"/>
</dbReference>
<dbReference type="InterPro" id="IPR036322">
    <property type="entry name" value="WD40_repeat_dom_sf"/>
</dbReference>
<dbReference type="Gene3D" id="2.130.10.10">
    <property type="entry name" value="YVTN repeat-like/Quinoprotein amine dehydrogenase"/>
    <property type="match status" value="1"/>
</dbReference>
<evidence type="ECO:0000313" key="2">
    <source>
        <dbReference type="Proteomes" id="UP000276133"/>
    </source>
</evidence>
<name>A0A3M7SRV9_BRAPC</name>
<organism evidence="1 2">
    <name type="scientific">Brachionus plicatilis</name>
    <name type="common">Marine rotifer</name>
    <name type="synonym">Brachionus muelleri</name>
    <dbReference type="NCBI Taxonomy" id="10195"/>
    <lineage>
        <taxon>Eukaryota</taxon>
        <taxon>Metazoa</taxon>
        <taxon>Spiralia</taxon>
        <taxon>Gnathifera</taxon>
        <taxon>Rotifera</taxon>
        <taxon>Eurotatoria</taxon>
        <taxon>Monogononta</taxon>
        <taxon>Pseudotrocha</taxon>
        <taxon>Ploima</taxon>
        <taxon>Brachionidae</taxon>
        <taxon>Brachionus</taxon>
    </lineage>
</organism>
<reference evidence="1 2" key="1">
    <citation type="journal article" date="2018" name="Sci. Rep.">
        <title>Genomic signatures of local adaptation to the degree of environmental predictability in rotifers.</title>
        <authorList>
            <person name="Franch-Gras L."/>
            <person name="Hahn C."/>
            <person name="Garcia-Roger E.M."/>
            <person name="Carmona M.J."/>
            <person name="Serra M."/>
            <person name="Gomez A."/>
        </authorList>
    </citation>
    <scope>NUCLEOTIDE SEQUENCE [LARGE SCALE GENOMIC DNA]</scope>
    <source>
        <strain evidence="1">HYR1</strain>
    </source>
</reference>
<comment type="caution">
    <text evidence="1">The sequence shown here is derived from an EMBL/GenBank/DDBJ whole genome shotgun (WGS) entry which is preliminary data.</text>
</comment>
<dbReference type="Proteomes" id="UP000276133">
    <property type="component" value="Unassembled WGS sequence"/>
</dbReference>
<dbReference type="AlphaFoldDB" id="A0A3M7SRV9"/>
<gene>
    <name evidence="1" type="ORF">BpHYR1_001184</name>
</gene>
<accession>A0A3M7SRV9</accession>
<dbReference type="InterPro" id="IPR015943">
    <property type="entry name" value="WD40/YVTN_repeat-like_dom_sf"/>
</dbReference>
<dbReference type="SUPFAM" id="SSF50978">
    <property type="entry name" value="WD40 repeat-like"/>
    <property type="match status" value="1"/>
</dbReference>
<protein>
    <submittedName>
        <fullName evidence="1">Uncharacterized protein</fullName>
    </submittedName>
</protein>
<proteinExistence type="predicted"/>